<feature type="non-terminal residue" evidence="1">
    <location>
        <position position="339"/>
    </location>
</feature>
<comment type="caution">
    <text evidence="1">The sequence shown here is derived from an EMBL/GenBank/DDBJ whole genome shotgun (WGS) entry which is preliminary data.</text>
</comment>
<keyword evidence="2" id="KW-1185">Reference proteome</keyword>
<feature type="non-terminal residue" evidence="1">
    <location>
        <position position="1"/>
    </location>
</feature>
<accession>A0ACA9R4A5</accession>
<sequence>HLAYLCLSIKDQSHDQSLNYNVMDVRHVEVGRKKHEGLKRSRKNKIEQKVDGKNRDNDEVVKRVKVNRKFAKASIRLSSSLNLMSIRYVRSKGLTWKYLNKDDEVIGCVPGVEIDVDGVKVVQEFYVKHELASDVILGMPWKATFVISDESIDEYMNKGSIMKNDDQKENEFVDVRRIKGKLTENDGADKEKEKCSDGKDNNVVNVRCVVNVLKDNEAEFDYNGGEAADGRTNESGKDYHESKIENEKDEQKVFVQCQSLGKMSCGNETRDHKCDDKNKRCIGLEGASMIEGALRIDNMKIKVMNTLRFESNESFDKGGNDPKKLDTLCVGENEIQRFN</sequence>
<gene>
    <name evidence="1" type="ORF">RPERSI_LOCUS16943</name>
</gene>
<organism evidence="1 2">
    <name type="scientific">Racocetra persica</name>
    <dbReference type="NCBI Taxonomy" id="160502"/>
    <lineage>
        <taxon>Eukaryota</taxon>
        <taxon>Fungi</taxon>
        <taxon>Fungi incertae sedis</taxon>
        <taxon>Mucoromycota</taxon>
        <taxon>Glomeromycotina</taxon>
        <taxon>Glomeromycetes</taxon>
        <taxon>Diversisporales</taxon>
        <taxon>Gigasporaceae</taxon>
        <taxon>Racocetra</taxon>
    </lineage>
</organism>
<dbReference type="EMBL" id="CAJVQC010042613">
    <property type="protein sequence ID" value="CAG8775755.1"/>
    <property type="molecule type" value="Genomic_DNA"/>
</dbReference>
<evidence type="ECO:0000313" key="2">
    <source>
        <dbReference type="Proteomes" id="UP000789920"/>
    </source>
</evidence>
<name>A0ACA9R4A5_9GLOM</name>
<reference evidence="1" key="1">
    <citation type="submission" date="2021-06" db="EMBL/GenBank/DDBJ databases">
        <authorList>
            <person name="Kallberg Y."/>
            <person name="Tangrot J."/>
            <person name="Rosling A."/>
        </authorList>
    </citation>
    <scope>NUCLEOTIDE SEQUENCE</scope>
    <source>
        <strain evidence="1">MA461A</strain>
    </source>
</reference>
<proteinExistence type="predicted"/>
<dbReference type="Proteomes" id="UP000789920">
    <property type="component" value="Unassembled WGS sequence"/>
</dbReference>
<evidence type="ECO:0000313" key="1">
    <source>
        <dbReference type="EMBL" id="CAG8775755.1"/>
    </source>
</evidence>
<protein>
    <submittedName>
        <fullName evidence="1">32631_t:CDS:1</fullName>
    </submittedName>
</protein>